<dbReference type="EMBL" id="CP033972">
    <property type="protein sequence ID" value="AZG46324.1"/>
    <property type="molecule type" value="Genomic_DNA"/>
</dbReference>
<dbReference type="SMART" id="SM00966">
    <property type="entry name" value="SpoVT_AbrB"/>
    <property type="match status" value="1"/>
</dbReference>
<evidence type="ECO:0000256" key="1">
    <source>
        <dbReference type="PROSITE-ProRule" id="PRU01076"/>
    </source>
</evidence>
<evidence type="ECO:0000313" key="4">
    <source>
        <dbReference type="Proteomes" id="UP000271469"/>
    </source>
</evidence>
<dbReference type="InterPro" id="IPR037914">
    <property type="entry name" value="SpoVT-AbrB_sf"/>
</dbReference>
<evidence type="ECO:0000313" key="3">
    <source>
        <dbReference type="EMBL" id="AZG46324.1"/>
    </source>
</evidence>
<dbReference type="AlphaFoldDB" id="A0A3G8JMM0"/>
<dbReference type="SUPFAM" id="SSF89447">
    <property type="entry name" value="AbrB/MazE/MraZ-like"/>
    <property type="match status" value="1"/>
</dbReference>
<sequence>MRTTIDRSGRLVVPKELRDRVGLVPGEVEVTVSGSALVLEPIAGHELDEVDGLLLLPAGGPEFSTDDIRELRLGDQR</sequence>
<dbReference type="RefSeq" id="WP_124708854.1">
    <property type="nucleotide sequence ID" value="NZ_CP033972.1"/>
</dbReference>
<dbReference type="Pfam" id="PF04014">
    <property type="entry name" value="MazE_antitoxin"/>
    <property type="match status" value="1"/>
</dbReference>
<keyword evidence="1" id="KW-0238">DNA-binding</keyword>
<evidence type="ECO:0000259" key="2">
    <source>
        <dbReference type="PROSITE" id="PS51740"/>
    </source>
</evidence>
<name>A0A3G8JMM0_9ACTN</name>
<accession>A0A3G8JMM0</accession>
<dbReference type="PROSITE" id="PS51740">
    <property type="entry name" value="SPOVT_ABRB"/>
    <property type="match status" value="1"/>
</dbReference>
<dbReference type="KEGG" id="gom:D7316_02925"/>
<feature type="domain" description="SpoVT-AbrB" evidence="2">
    <location>
        <begin position="1"/>
        <end position="44"/>
    </location>
</feature>
<dbReference type="Proteomes" id="UP000271469">
    <property type="component" value="Chromosome"/>
</dbReference>
<proteinExistence type="predicted"/>
<dbReference type="InterPro" id="IPR007159">
    <property type="entry name" value="SpoVT-AbrB_dom"/>
</dbReference>
<dbReference type="NCBIfam" id="TIGR01439">
    <property type="entry name" value="lp_hng_hel_AbrB"/>
    <property type="match status" value="1"/>
</dbReference>
<dbReference type="GO" id="GO:0003677">
    <property type="term" value="F:DNA binding"/>
    <property type="evidence" value="ECO:0007669"/>
    <property type="project" value="UniProtKB-UniRule"/>
</dbReference>
<gene>
    <name evidence="3" type="ORF">D7316_02925</name>
</gene>
<protein>
    <recommendedName>
        <fullName evidence="2">SpoVT-AbrB domain-containing protein</fullName>
    </recommendedName>
</protein>
<dbReference type="Gene3D" id="2.10.260.10">
    <property type="match status" value="1"/>
</dbReference>
<organism evidence="3 4">
    <name type="scientific">Gordonia insulae</name>
    <dbReference type="NCBI Taxonomy" id="2420509"/>
    <lineage>
        <taxon>Bacteria</taxon>
        <taxon>Bacillati</taxon>
        <taxon>Actinomycetota</taxon>
        <taxon>Actinomycetes</taxon>
        <taxon>Mycobacteriales</taxon>
        <taxon>Gordoniaceae</taxon>
        <taxon>Gordonia</taxon>
    </lineage>
</organism>
<keyword evidence="4" id="KW-1185">Reference proteome</keyword>
<dbReference type="OrthoDB" id="33406at2"/>
<reference evidence="3 4" key="1">
    <citation type="submission" date="2018-11" db="EMBL/GenBank/DDBJ databases">
        <title>Gordonia insulae sp. nov., isolated from an island soil.</title>
        <authorList>
            <person name="Kim Y.S."/>
            <person name="Kim S.B."/>
        </authorList>
    </citation>
    <scope>NUCLEOTIDE SEQUENCE [LARGE SCALE GENOMIC DNA]</scope>
    <source>
        <strain evidence="3 4">MMS17-SY073</strain>
    </source>
</reference>